<reference evidence="1 2" key="1">
    <citation type="submission" date="2018-06" db="EMBL/GenBank/DDBJ databases">
        <authorList>
            <person name="Tortosa P."/>
        </authorList>
    </citation>
    <scope>NUCLEOTIDE SEQUENCE [LARGE SCALE GENOMIC DNA]</scope>
    <source>
        <strain evidence="1 2">MDI222</strain>
    </source>
</reference>
<sequence length="76" mass="9064">MLFLKLKRAASYRSIVCRMQHNNRFRIDYIELASVLGQVSNKIFEHSVYFEKKFQLSCFGEIEDGKNVFLSYRVYS</sequence>
<proteinExistence type="predicted"/>
<dbReference type="Proteomes" id="UP000258889">
    <property type="component" value="Chromosome i"/>
</dbReference>
<reference evidence="1 2" key="2">
    <citation type="submission" date="2018-09" db="EMBL/GenBank/DDBJ databases">
        <title>Complete Genome sequences of three Leptospira mayottensis isolates obtained from Tenrecid mammals endemic to the Malagasy region.</title>
        <authorList>
            <person name="Cordonin C."/>
            <person name="Toty C."/>
        </authorList>
    </citation>
    <scope>NUCLEOTIDE SEQUENCE [LARGE SCALE GENOMIC DNA]</scope>
    <source>
        <strain evidence="1 2">MDI222</strain>
    </source>
</reference>
<evidence type="ECO:0000313" key="2">
    <source>
        <dbReference type="Proteomes" id="UP000258889"/>
    </source>
</evidence>
<name>A0ABM6YAF8_9LEPT</name>
<keyword evidence="2" id="KW-1185">Reference proteome</keyword>
<protein>
    <submittedName>
        <fullName evidence="1">Uncharacterized protein</fullName>
    </submittedName>
</protein>
<organism evidence="1 2">
    <name type="scientific">Leptospira mayottensis</name>
    <dbReference type="NCBI Taxonomy" id="1137606"/>
    <lineage>
        <taxon>Bacteria</taxon>
        <taxon>Pseudomonadati</taxon>
        <taxon>Spirochaetota</taxon>
        <taxon>Spirochaetia</taxon>
        <taxon>Leptospirales</taxon>
        <taxon>Leptospiraceae</taxon>
        <taxon>Leptospira</taxon>
    </lineage>
</organism>
<evidence type="ECO:0000313" key="1">
    <source>
        <dbReference type="EMBL" id="AXR64991.1"/>
    </source>
</evidence>
<dbReference type="EMBL" id="CP030144">
    <property type="protein sequence ID" value="AXR64991.1"/>
    <property type="molecule type" value="Genomic_DNA"/>
</dbReference>
<accession>A0ABM6YAF8</accession>
<gene>
    <name evidence="1" type="ORF">DQM28_13015</name>
</gene>